<dbReference type="GO" id="GO:0004674">
    <property type="term" value="F:protein serine/threonine kinase activity"/>
    <property type="evidence" value="ECO:0007669"/>
    <property type="project" value="TreeGrafter"/>
</dbReference>
<name>A0A7V8VE67_9BACT</name>
<proteinExistence type="predicted"/>
<dbReference type="SUPFAM" id="SSF56112">
    <property type="entry name" value="Protein kinase-like (PK-like)"/>
    <property type="match status" value="1"/>
</dbReference>
<evidence type="ECO:0000256" key="3">
    <source>
        <dbReference type="ARBA" id="ARBA00022777"/>
    </source>
</evidence>
<evidence type="ECO:0000256" key="5">
    <source>
        <dbReference type="PROSITE-ProRule" id="PRU10141"/>
    </source>
</evidence>
<keyword evidence="2 5" id="KW-0547">Nucleotide-binding</keyword>
<dbReference type="GO" id="GO:0005524">
    <property type="term" value="F:ATP binding"/>
    <property type="evidence" value="ECO:0007669"/>
    <property type="project" value="UniProtKB-UniRule"/>
</dbReference>
<dbReference type="PANTHER" id="PTHR43289">
    <property type="entry name" value="MITOGEN-ACTIVATED PROTEIN KINASE KINASE KINASE 20-RELATED"/>
    <property type="match status" value="1"/>
</dbReference>
<keyword evidence="7" id="KW-0472">Membrane</keyword>
<dbReference type="Gene3D" id="1.10.510.10">
    <property type="entry name" value="Transferase(Phosphotransferase) domain 1"/>
    <property type="match status" value="1"/>
</dbReference>
<dbReference type="CDD" id="cd14014">
    <property type="entry name" value="STKc_PknB_like"/>
    <property type="match status" value="1"/>
</dbReference>
<dbReference type="SMART" id="SM00220">
    <property type="entry name" value="S_TKc"/>
    <property type="match status" value="1"/>
</dbReference>
<dbReference type="InterPro" id="IPR011009">
    <property type="entry name" value="Kinase-like_dom_sf"/>
</dbReference>
<feature type="domain" description="Protein kinase" evidence="8">
    <location>
        <begin position="75"/>
        <end position="341"/>
    </location>
</feature>
<keyword evidence="3 9" id="KW-0418">Kinase</keyword>
<evidence type="ECO:0000259" key="8">
    <source>
        <dbReference type="PROSITE" id="PS50011"/>
    </source>
</evidence>
<feature type="region of interest" description="Disordered" evidence="6">
    <location>
        <begin position="443"/>
        <end position="483"/>
    </location>
</feature>
<evidence type="ECO:0000256" key="1">
    <source>
        <dbReference type="ARBA" id="ARBA00022679"/>
    </source>
</evidence>
<dbReference type="EMBL" id="JACEFB010000005">
    <property type="protein sequence ID" value="MBA2226301.1"/>
    <property type="molecule type" value="Genomic_DNA"/>
</dbReference>
<evidence type="ECO:0000256" key="4">
    <source>
        <dbReference type="ARBA" id="ARBA00022840"/>
    </source>
</evidence>
<dbReference type="RefSeq" id="WP_194537741.1">
    <property type="nucleotide sequence ID" value="NZ_JACEFB010000005.1"/>
</dbReference>
<feature type="compositionally biased region" description="Pro residues" evidence="6">
    <location>
        <begin position="454"/>
        <end position="469"/>
    </location>
</feature>
<dbReference type="PROSITE" id="PS00108">
    <property type="entry name" value="PROTEIN_KINASE_ST"/>
    <property type="match status" value="1"/>
</dbReference>
<organism evidence="9 10">
    <name type="scientific">Thermogemmata fonticola</name>
    <dbReference type="NCBI Taxonomy" id="2755323"/>
    <lineage>
        <taxon>Bacteria</taxon>
        <taxon>Pseudomonadati</taxon>
        <taxon>Planctomycetota</taxon>
        <taxon>Planctomycetia</taxon>
        <taxon>Gemmatales</taxon>
        <taxon>Gemmataceae</taxon>
        <taxon>Thermogemmata</taxon>
    </lineage>
</organism>
<feature type="binding site" evidence="5">
    <location>
        <position position="104"/>
    </location>
    <ligand>
        <name>ATP</name>
        <dbReference type="ChEBI" id="CHEBI:30616"/>
    </ligand>
</feature>
<dbReference type="InterPro" id="IPR000719">
    <property type="entry name" value="Prot_kinase_dom"/>
</dbReference>
<keyword evidence="1" id="KW-0808">Transferase</keyword>
<keyword evidence="7" id="KW-0812">Transmembrane</keyword>
<dbReference type="PANTHER" id="PTHR43289:SF6">
    <property type="entry name" value="SERINE_THREONINE-PROTEIN KINASE NEKL-3"/>
    <property type="match status" value="1"/>
</dbReference>
<evidence type="ECO:0000313" key="9">
    <source>
        <dbReference type="EMBL" id="MBA2226301.1"/>
    </source>
</evidence>
<reference evidence="9 10" key="1">
    <citation type="submission" date="2020-07" db="EMBL/GenBank/DDBJ databases">
        <title>Thermogemmata thermophila gen. nov., sp. nov., a novel moderate thermophilic planctomycete from a Kamchatka hot spring.</title>
        <authorList>
            <person name="Elcheninov A.G."/>
            <person name="Podosokorskaya O.A."/>
            <person name="Kovaleva O.L."/>
            <person name="Novikov A."/>
            <person name="Bonch-Osmolovskaya E.A."/>
            <person name="Toshchakov S.V."/>
            <person name="Kublanov I.V."/>
        </authorList>
    </citation>
    <scope>NUCLEOTIDE SEQUENCE [LARGE SCALE GENOMIC DNA]</scope>
    <source>
        <strain evidence="9 10">2918</strain>
    </source>
</reference>
<evidence type="ECO:0000256" key="2">
    <source>
        <dbReference type="ARBA" id="ARBA00022741"/>
    </source>
</evidence>
<dbReference type="PROSITE" id="PS50011">
    <property type="entry name" value="PROTEIN_KINASE_DOM"/>
    <property type="match status" value="1"/>
</dbReference>
<gene>
    <name evidence="9" type="ORF">H0921_09035</name>
</gene>
<accession>A0A7V8VE67</accession>
<dbReference type="AlphaFoldDB" id="A0A7V8VE67"/>
<dbReference type="Gene3D" id="3.30.200.20">
    <property type="entry name" value="Phosphorylase Kinase, domain 1"/>
    <property type="match status" value="1"/>
</dbReference>
<protein>
    <submittedName>
        <fullName evidence="9">Protein kinase</fullName>
    </submittedName>
</protein>
<feature type="transmembrane region" description="Helical" evidence="7">
    <location>
        <begin position="495"/>
        <end position="515"/>
    </location>
</feature>
<dbReference type="InterPro" id="IPR008271">
    <property type="entry name" value="Ser/Thr_kinase_AS"/>
</dbReference>
<comment type="caution">
    <text evidence="9">The sequence shown here is derived from an EMBL/GenBank/DDBJ whole genome shotgun (WGS) entry which is preliminary data.</text>
</comment>
<dbReference type="PROSITE" id="PS00107">
    <property type="entry name" value="PROTEIN_KINASE_ATP"/>
    <property type="match status" value="1"/>
</dbReference>
<evidence type="ECO:0000256" key="7">
    <source>
        <dbReference type="SAM" id="Phobius"/>
    </source>
</evidence>
<dbReference type="InterPro" id="IPR017441">
    <property type="entry name" value="Protein_kinase_ATP_BS"/>
</dbReference>
<keyword evidence="4 5" id="KW-0067">ATP-binding</keyword>
<dbReference type="Proteomes" id="UP000542342">
    <property type="component" value="Unassembled WGS sequence"/>
</dbReference>
<keyword evidence="10" id="KW-1185">Reference proteome</keyword>
<evidence type="ECO:0000313" key="10">
    <source>
        <dbReference type="Proteomes" id="UP000542342"/>
    </source>
</evidence>
<keyword evidence="7" id="KW-1133">Transmembrane helix</keyword>
<dbReference type="Pfam" id="PF00069">
    <property type="entry name" value="Pkinase"/>
    <property type="match status" value="1"/>
</dbReference>
<sequence length="517" mass="56822">MTAPIHVAEFVRLIQQSGVADERAIRNHLTGLGIDLEEGDARSVAEILVRDGLLTQFQADQLLQGKWRGFHVGKYRILERIGSGGMGQVFLCRHIQLPSLIAMKVLPPSKASSPSALGRFYREARAAASLDHPHLVRTHDIGQDGELHYIIMEYIHGPNLLDVVKKSGPLSIERTVTYLYHIADALDYAHKKGLVHRDIKPSNILIDRYGRAKLLDLGLARFCHDEEDNLTVMYDDKMVLGTADYVAPEQIANSHHADIRADIYSLGATAYYLLAGHPIFPTGTVSQKLIWHGTKEPAPIRQIRPDVPEELAAVVMRMLAKEARQRYQTPAELQAALLPLLPLDPPALPVEEMPRYSPLVMRLLGEAGVPNPNLVRTPPPRHRGTIHPAAVKEAVAQAACPPKLWHQAAVATVPPPGIMTTPPPVATTRDGTLRSNLDTDRAALDQTPCAYRQPSPPAPRTSGPQPPTAPDSRLETAETPAAVSRSKTSRRWIRLLLFILLFLSIAGGALAAWGFCF</sequence>
<evidence type="ECO:0000256" key="6">
    <source>
        <dbReference type="SAM" id="MobiDB-lite"/>
    </source>
</evidence>